<keyword evidence="2" id="KW-0325">Glycoprotein</keyword>
<proteinExistence type="predicted"/>
<organism evidence="6 8">
    <name type="scientific">Mauremys mutica</name>
    <name type="common">yellowpond turtle</name>
    <dbReference type="NCBI Taxonomy" id="74926"/>
    <lineage>
        <taxon>Eukaryota</taxon>
        <taxon>Metazoa</taxon>
        <taxon>Chordata</taxon>
        <taxon>Craniata</taxon>
        <taxon>Vertebrata</taxon>
        <taxon>Euteleostomi</taxon>
        <taxon>Archelosauria</taxon>
        <taxon>Testudinata</taxon>
        <taxon>Testudines</taxon>
        <taxon>Cryptodira</taxon>
        <taxon>Durocryptodira</taxon>
        <taxon>Testudinoidea</taxon>
        <taxon>Geoemydidae</taxon>
        <taxon>Geoemydinae</taxon>
        <taxon>Mauremys</taxon>
    </lineage>
</organism>
<evidence type="ECO:0000256" key="1">
    <source>
        <dbReference type="ARBA" id="ARBA00023157"/>
    </source>
</evidence>
<keyword evidence="3" id="KW-1133">Transmembrane helix</keyword>
<dbReference type="Proteomes" id="UP000827986">
    <property type="component" value="Unassembled WGS sequence"/>
</dbReference>
<dbReference type="EMBL" id="JAHDVG010000463">
    <property type="protein sequence ID" value="KAH1185628.1"/>
    <property type="molecule type" value="Genomic_DNA"/>
</dbReference>
<comment type="caution">
    <text evidence="6">The sequence shown here is derived from an EMBL/GenBank/DDBJ whole genome shotgun (WGS) entry which is preliminary data.</text>
</comment>
<keyword evidence="4" id="KW-0732">Signal</keyword>
<dbReference type="InterPro" id="IPR036179">
    <property type="entry name" value="Ig-like_dom_sf"/>
</dbReference>
<dbReference type="SUPFAM" id="SSF48726">
    <property type="entry name" value="Immunoglobulin"/>
    <property type="match status" value="2"/>
</dbReference>
<dbReference type="PROSITE" id="PS50835">
    <property type="entry name" value="IG_LIKE"/>
    <property type="match status" value="1"/>
</dbReference>
<evidence type="ECO:0000256" key="3">
    <source>
        <dbReference type="SAM" id="Phobius"/>
    </source>
</evidence>
<dbReference type="InterPro" id="IPR003599">
    <property type="entry name" value="Ig_sub"/>
</dbReference>
<sequence length="307" mass="33127">MAWLPFSLYLLGTGLCRAASTQDLGLDQPPVVRALRGESVTLPCSCDVCNYPDFHSEWHFASGDRGPGTILTVKTAISSKHLDPQCKFSVTHQRNSRSLLLIKNLQINDQGTYVCTMIKNVPPPTVILKGPGTQLEVYALPKVWLFASPSEAALPMALVTCAVRDFYPQSLYATLNATCGGYAALADNASTVMTGDGTFNTTLQAWVNVTDCQNGTEVTCLVRQLTAETRRILWIPRAKNKALLPVPIILIRFIFGGAVVLWLIFLLGCFMKTGLPGPAAALSSLHTASHLVDPQAGGGRADVPELE</sequence>
<gene>
    <name evidence="6" type="ORF">KIL84_018377</name>
    <name evidence="7" type="ORF">KIL84_018479</name>
</gene>
<dbReference type="AlphaFoldDB" id="A0A9D3XT38"/>
<feature type="signal peptide" evidence="4">
    <location>
        <begin position="1"/>
        <end position="18"/>
    </location>
</feature>
<evidence type="ECO:0000313" key="7">
    <source>
        <dbReference type="EMBL" id="KAH1185730.1"/>
    </source>
</evidence>
<dbReference type="InterPro" id="IPR013106">
    <property type="entry name" value="Ig_V-set"/>
</dbReference>
<dbReference type="CDD" id="cd00099">
    <property type="entry name" value="IgV"/>
    <property type="match status" value="1"/>
</dbReference>
<dbReference type="Pfam" id="PF07654">
    <property type="entry name" value="C1-set"/>
    <property type="match status" value="1"/>
</dbReference>
<protein>
    <recommendedName>
        <fullName evidence="5">Ig-like domain-containing protein</fullName>
    </recommendedName>
</protein>
<name>A0A9D3XT38_9SAUR</name>
<dbReference type="InterPro" id="IPR013783">
    <property type="entry name" value="Ig-like_fold"/>
</dbReference>
<evidence type="ECO:0000259" key="5">
    <source>
        <dbReference type="PROSITE" id="PS50835"/>
    </source>
</evidence>
<evidence type="ECO:0000256" key="2">
    <source>
        <dbReference type="ARBA" id="ARBA00023180"/>
    </source>
</evidence>
<dbReference type="InterPro" id="IPR003597">
    <property type="entry name" value="Ig_C1-set"/>
</dbReference>
<dbReference type="Pfam" id="PF07686">
    <property type="entry name" value="V-set"/>
    <property type="match status" value="1"/>
</dbReference>
<keyword evidence="1" id="KW-1015">Disulfide bond</keyword>
<dbReference type="EMBL" id="JAHDVG010000463">
    <property type="protein sequence ID" value="KAH1185730.1"/>
    <property type="molecule type" value="Genomic_DNA"/>
</dbReference>
<accession>A0A9D3XT38</accession>
<dbReference type="Gene3D" id="2.60.40.10">
    <property type="entry name" value="Immunoglobulins"/>
    <property type="match status" value="2"/>
</dbReference>
<dbReference type="SMART" id="SM00409">
    <property type="entry name" value="IG"/>
    <property type="match status" value="1"/>
</dbReference>
<keyword evidence="3" id="KW-0472">Membrane</keyword>
<keyword evidence="8" id="KW-1185">Reference proteome</keyword>
<dbReference type="InterPro" id="IPR051755">
    <property type="entry name" value="Ig-like_CS_Receptor"/>
</dbReference>
<dbReference type="InterPro" id="IPR007110">
    <property type="entry name" value="Ig-like_dom"/>
</dbReference>
<feature type="transmembrane region" description="Helical" evidence="3">
    <location>
        <begin position="249"/>
        <end position="270"/>
    </location>
</feature>
<reference evidence="6" key="1">
    <citation type="submission" date="2021-09" db="EMBL/GenBank/DDBJ databases">
        <title>The genome of Mauremys mutica provides insights into the evolution of semi-aquatic lifestyle.</title>
        <authorList>
            <person name="Gong S."/>
            <person name="Gao Y."/>
        </authorList>
    </citation>
    <scope>NUCLEOTIDE SEQUENCE</scope>
    <source>
        <strain evidence="6">MM-2020</strain>
        <tissue evidence="6">Muscle</tissue>
    </source>
</reference>
<evidence type="ECO:0000313" key="8">
    <source>
        <dbReference type="Proteomes" id="UP000827986"/>
    </source>
</evidence>
<dbReference type="PANTHER" id="PTHR19971">
    <property type="entry name" value="SIGNAL-REGULATORY PROTEIN BETA"/>
    <property type="match status" value="1"/>
</dbReference>
<evidence type="ECO:0000313" key="6">
    <source>
        <dbReference type="EMBL" id="KAH1185628.1"/>
    </source>
</evidence>
<keyword evidence="3" id="KW-0812">Transmembrane</keyword>
<evidence type="ECO:0000256" key="4">
    <source>
        <dbReference type="SAM" id="SignalP"/>
    </source>
</evidence>
<feature type="chain" id="PRO_5040097825" description="Ig-like domain-containing protein" evidence="4">
    <location>
        <begin position="19"/>
        <end position="307"/>
    </location>
</feature>
<feature type="domain" description="Ig-like" evidence="5">
    <location>
        <begin position="37"/>
        <end position="117"/>
    </location>
</feature>